<evidence type="ECO:0000313" key="5">
    <source>
        <dbReference type="EMBL" id="OQD88921.1"/>
    </source>
</evidence>
<sequence>MANNTLQTSLARVIEVSVRDPVIGNIPSVGLGGAERNADADKGAGTFLPSKLQPSDQLSDYELDLSRRLQFARKCQDIKLSRRALRGLTSARPTLTSPTPTMVFAFTLPTTSPLSFQSFISSSTHPSLPQSASTSRHALRLALKAHKRLPRGPRQDTHLPTVLSALNDYIPYLFAISNGLNGKIVRPDRQPFSAQDGTYGPGAGEEIDITPHAEIESAWRPTLSSSSALNIGTGSSNSNGKGLRMRNGRVAGRGIQFEIGFTLSTLGYVLSRMARAGVVTAFYASSTPTAEDRLAAVQTATRYLLQASAVHNFLVSSPASITAVPDVDAGTQAALSSLALAEATLLAVLKDDAYITVCIQSRNPNDNEWMVHAPEIPKVRALLFARLCVRAAEYSEQAAAGLGAVGSTSGRTGRVDEDVVRYTSVLGRVARARACRFFGVEAELAGKVGEGIAYLRAARASLGIRGTASSQEDASAPGASKGGLSRLKRGWTERREERRVAKDAGGSRSEKGALKSGDDAGRDEEGRVIAMLETKWVKLNDTMNTQIVPSSTPLLSNLPSGRDIHSPPAPYQPPSLEEDQLIRMRAPPDERDDLQFGSDDDSDEDAAQPSDGRGPPGGFPDRRATASSVYY</sequence>
<dbReference type="GO" id="GO:0005886">
    <property type="term" value="C:plasma membrane"/>
    <property type="evidence" value="ECO:0007669"/>
    <property type="project" value="TreeGrafter"/>
</dbReference>
<proteinExistence type="inferred from homology"/>
<dbReference type="InterPro" id="IPR038499">
    <property type="entry name" value="BRO1_sf"/>
</dbReference>
<feature type="compositionally biased region" description="Low complexity" evidence="3">
    <location>
        <begin position="549"/>
        <end position="560"/>
    </location>
</feature>
<feature type="compositionally biased region" description="Basic and acidic residues" evidence="3">
    <location>
        <begin position="580"/>
        <end position="589"/>
    </location>
</feature>
<dbReference type="PANTHER" id="PTHR40463:SF1">
    <property type="entry name" value="PH-RESPONSE REGULATOR PROTEIN PALC"/>
    <property type="match status" value="1"/>
</dbReference>
<dbReference type="PANTHER" id="PTHR40463">
    <property type="entry name" value="PH-RESPONSE REGULATOR PROTEIN PALC"/>
    <property type="match status" value="1"/>
</dbReference>
<feature type="region of interest" description="Disordered" evidence="3">
    <location>
        <begin position="548"/>
        <end position="631"/>
    </location>
</feature>
<feature type="domain" description="BRO1" evidence="4">
    <location>
        <begin position="102"/>
        <end position="631"/>
    </location>
</feature>
<feature type="compositionally biased region" description="Basic and acidic residues" evidence="3">
    <location>
        <begin position="490"/>
        <end position="502"/>
    </location>
</feature>
<dbReference type="STRING" id="416450.A0A1V6QI69"/>
<dbReference type="InterPro" id="IPR004328">
    <property type="entry name" value="BRO1_dom"/>
</dbReference>
<dbReference type="FunFam" id="1.25.40.280:FF:000005">
    <property type="entry name" value="pH-response regulator protein palC"/>
    <property type="match status" value="1"/>
</dbReference>
<name>A0A1V6QI69_9EURO</name>
<evidence type="ECO:0000313" key="6">
    <source>
        <dbReference type="Proteomes" id="UP000191672"/>
    </source>
</evidence>
<dbReference type="GO" id="GO:0071467">
    <property type="term" value="P:cellular response to pH"/>
    <property type="evidence" value="ECO:0007669"/>
    <property type="project" value="InterPro"/>
</dbReference>
<dbReference type="SMART" id="SM01041">
    <property type="entry name" value="BRO1"/>
    <property type="match status" value="1"/>
</dbReference>
<comment type="similarity">
    <text evidence="1">Belongs to the palC family.</text>
</comment>
<feature type="region of interest" description="Disordered" evidence="3">
    <location>
        <begin position="466"/>
        <end position="522"/>
    </location>
</feature>
<dbReference type="PROSITE" id="PS51180">
    <property type="entry name" value="BRO1"/>
    <property type="match status" value="1"/>
</dbReference>
<comment type="caution">
    <text evidence="5">The sequence shown here is derived from an EMBL/GenBank/DDBJ whole genome shotgun (WGS) entry which is preliminary data.</text>
</comment>
<gene>
    <name evidence="5" type="ORF">PENANT_c003G05818</name>
</gene>
<dbReference type="EMBL" id="MDYN01000003">
    <property type="protein sequence ID" value="OQD88921.1"/>
    <property type="molecule type" value="Genomic_DNA"/>
</dbReference>
<reference evidence="6" key="1">
    <citation type="journal article" date="2017" name="Nat. Microbiol.">
        <title>Global analysis of biosynthetic gene clusters reveals vast potential of secondary metabolite production in Penicillium species.</title>
        <authorList>
            <person name="Nielsen J.C."/>
            <person name="Grijseels S."/>
            <person name="Prigent S."/>
            <person name="Ji B."/>
            <person name="Dainat J."/>
            <person name="Nielsen K.F."/>
            <person name="Frisvad J.C."/>
            <person name="Workman M."/>
            <person name="Nielsen J."/>
        </authorList>
    </citation>
    <scope>NUCLEOTIDE SEQUENCE [LARGE SCALE GENOMIC DNA]</scope>
    <source>
        <strain evidence="6">IBT 31811</strain>
    </source>
</reference>
<keyword evidence="6" id="KW-1185">Reference proteome</keyword>
<protein>
    <recommendedName>
        <fullName evidence="2">pH-response regulator protein palC</fullName>
    </recommendedName>
</protein>
<dbReference type="InterPro" id="IPR037505">
    <property type="entry name" value="pH-resp_palC"/>
</dbReference>
<dbReference type="AlphaFoldDB" id="A0A1V6QI69"/>
<accession>A0A1V6QI69</accession>
<feature type="compositionally biased region" description="Basic and acidic residues" evidence="3">
    <location>
        <begin position="508"/>
        <end position="522"/>
    </location>
</feature>
<dbReference type="Proteomes" id="UP000191672">
    <property type="component" value="Unassembled WGS sequence"/>
</dbReference>
<dbReference type="Gene3D" id="1.25.40.280">
    <property type="entry name" value="alix/aip1 like domains"/>
    <property type="match status" value="1"/>
</dbReference>
<evidence type="ECO:0000256" key="2">
    <source>
        <dbReference type="ARBA" id="ARBA00022193"/>
    </source>
</evidence>
<organism evidence="5 6">
    <name type="scientific">Penicillium antarcticum</name>
    <dbReference type="NCBI Taxonomy" id="416450"/>
    <lineage>
        <taxon>Eukaryota</taxon>
        <taxon>Fungi</taxon>
        <taxon>Dikarya</taxon>
        <taxon>Ascomycota</taxon>
        <taxon>Pezizomycotina</taxon>
        <taxon>Eurotiomycetes</taxon>
        <taxon>Eurotiomycetidae</taxon>
        <taxon>Eurotiales</taxon>
        <taxon>Aspergillaceae</taxon>
        <taxon>Penicillium</taxon>
    </lineage>
</organism>
<evidence type="ECO:0000259" key="4">
    <source>
        <dbReference type="PROSITE" id="PS51180"/>
    </source>
</evidence>
<evidence type="ECO:0000256" key="3">
    <source>
        <dbReference type="SAM" id="MobiDB-lite"/>
    </source>
</evidence>
<evidence type="ECO:0000256" key="1">
    <source>
        <dbReference type="ARBA" id="ARBA00010997"/>
    </source>
</evidence>